<dbReference type="AlphaFoldDB" id="A0A0R3WBJ5"/>
<dbReference type="GO" id="GO:0005737">
    <property type="term" value="C:cytoplasm"/>
    <property type="evidence" value="ECO:0007669"/>
    <property type="project" value="TreeGrafter"/>
</dbReference>
<dbReference type="InterPro" id="IPR030700">
    <property type="entry name" value="N-end_Aminoacyl_Trfase"/>
</dbReference>
<reference evidence="5" key="1">
    <citation type="submission" date="2017-02" db="UniProtKB">
        <authorList>
            <consortium name="WormBaseParasite"/>
        </authorList>
    </citation>
    <scope>IDENTIFICATION</scope>
</reference>
<evidence type="ECO:0000259" key="2">
    <source>
        <dbReference type="Pfam" id="PF04376"/>
    </source>
</evidence>
<reference evidence="3 4" key="2">
    <citation type="submission" date="2018-11" db="EMBL/GenBank/DDBJ databases">
        <authorList>
            <consortium name="Pathogen Informatics"/>
        </authorList>
    </citation>
    <scope>NUCLEOTIDE SEQUENCE [LARGE SCALE GENOMIC DNA]</scope>
</reference>
<dbReference type="Proteomes" id="UP000282613">
    <property type="component" value="Unassembled WGS sequence"/>
</dbReference>
<name>A0A0R3WBJ5_TAEAS</name>
<dbReference type="EMBL" id="UYRS01018715">
    <property type="protein sequence ID" value="VDK39421.1"/>
    <property type="molecule type" value="Genomic_DNA"/>
</dbReference>
<evidence type="ECO:0000256" key="1">
    <source>
        <dbReference type="SAM" id="MobiDB-lite"/>
    </source>
</evidence>
<sequence>MQEGGDTLQTSFTAYICSSMNEHSHHTSSLIELEGEKLTDCCYYCDDTKSKKAKWCKVASLVLLPQYIDTSASRLNMDVYRLLMNSKCHRHGSHVYQTVNEKTCCPAFTMRCDTEHFRISKTQKRVQMKGETPNDSRESQDVCDGDGPLDHSNAITSSSLRKESHGNINDNIDSLPAERTGFTGPSIGGCEGNVKHMEDQNLPGRVESSLNKNACLNGPPRQESLMMTLFRPSPESNACRKQTKEIKYYLQREIPIGNALHASDAR</sequence>
<feature type="domain" description="N-end aminoacyl transferase N-terminal" evidence="2">
    <location>
        <begin position="42"/>
        <end position="125"/>
    </location>
</feature>
<dbReference type="Pfam" id="PF04376">
    <property type="entry name" value="ATE_N"/>
    <property type="match status" value="1"/>
</dbReference>
<organism evidence="5">
    <name type="scientific">Taenia asiatica</name>
    <name type="common">Asian tapeworm</name>
    <dbReference type="NCBI Taxonomy" id="60517"/>
    <lineage>
        <taxon>Eukaryota</taxon>
        <taxon>Metazoa</taxon>
        <taxon>Spiralia</taxon>
        <taxon>Lophotrochozoa</taxon>
        <taxon>Platyhelminthes</taxon>
        <taxon>Cestoda</taxon>
        <taxon>Eucestoda</taxon>
        <taxon>Cyclophyllidea</taxon>
        <taxon>Taeniidae</taxon>
        <taxon>Taenia</taxon>
    </lineage>
</organism>
<keyword evidence="4" id="KW-1185">Reference proteome</keyword>
<feature type="region of interest" description="Disordered" evidence="1">
    <location>
        <begin position="122"/>
        <end position="179"/>
    </location>
</feature>
<proteinExistence type="predicted"/>
<evidence type="ECO:0000313" key="3">
    <source>
        <dbReference type="EMBL" id="VDK39421.1"/>
    </source>
</evidence>
<dbReference type="PANTHER" id="PTHR21367">
    <property type="entry name" value="ARGININE-TRNA-PROTEIN TRANSFERASE 1"/>
    <property type="match status" value="1"/>
</dbReference>
<dbReference type="InterPro" id="IPR007471">
    <property type="entry name" value="N-end_Aminoacyl_Trfase_N"/>
</dbReference>
<evidence type="ECO:0000313" key="4">
    <source>
        <dbReference type="Proteomes" id="UP000282613"/>
    </source>
</evidence>
<evidence type="ECO:0000313" key="5">
    <source>
        <dbReference type="WBParaSite" id="TASK_0000801601-mRNA-1"/>
    </source>
</evidence>
<dbReference type="PANTHER" id="PTHR21367:SF1">
    <property type="entry name" value="ARGINYL-TRNA--PROTEIN TRANSFERASE 1"/>
    <property type="match status" value="1"/>
</dbReference>
<accession>A0A0R3WBJ5</accession>
<gene>
    <name evidence="3" type="ORF">TASK_LOCUS8017</name>
</gene>
<protein>
    <submittedName>
        <fullName evidence="5">ATE_N domain-containing protein</fullName>
    </submittedName>
</protein>
<dbReference type="OrthoDB" id="74183at2759"/>
<dbReference type="GO" id="GO:0004057">
    <property type="term" value="F:arginyl-tRNA--protein transferase activity"/>
    <property type="evidence" value="ECO:0007669"/>
    <property type="project" value="InterPro"/>
</dbReference>
<dbReference type="WBParaSite" id="TASK_0000801601-mRNA-1">
    <property type="protein sequence ID" value="TASK_0000801601-mRNA-1"/>
    <property type="gene ID" value="TASK_0000801601"/>
</dbReference>